<dbReference type="PANTHER" id="PTHR11609:SF5">
    <property type="entry name" value="PHOSPHORIBOSYLAMINOIMIDAZOLE CARBOXYLASE"/>
    <property type="match status" value="1"/>
</dbReference>
<evidence type="ECO:0000256" key="9">
    <source>
        <dbReference type="ARBA" id="ARBA00023239"/>
    </source>
</evidence>
<dbReference type="InterPro" id="IPR000031">
    <property type="entry name" value="PurE_dom"/>
</dbReference>
<evidence type="ECO:0000256" key="1">
    <source>
        <dbReference type="ARBA" id="ARBA00001244"/>
    </source>
</evidence>
<feature type="compositionally biased region" description="Low complexity" evidence="11">
    <location>
        <begin position="46"/>
        <end position="61"/>
    </location>
</feature>
<dbReference type="GO" id="GO:0046872">
    <property type="term" value="F:metal ion binding"/>
    <property type="evidence" value="ECO:0007669"/>
    <property type="project" value="InterPro"/>
</dbReference>
<evidence type="ECO:0000256" key="4">
    <source>
        <dbReference type="ARBA" id="ARBA00012329"/>
    </source>
</evidence>
<keyword evidence="5 10" id="KW-0547">Nucleotide-binding</keyword>
<evidence type="ECO:0000313" key="13">
    <source>
        <dbReference type="EMBL" id="CAE0492059.1"/>
    </source>
</evidence>
<dbReference type="Pfam" id="PF00731">
    <property type="entry name" value="AIRC"/>
    <property type="match status" value="1"/>
</dbReference>
<dbReference type="Gene3D" id="3.40.50.1970">
    <property type="match status" value="1"/>
</dbReference>
<dbReference type="Gene3D" id="3.30.470.20">
    <property type="entry name" value="ATP-grasp fold, B domain"/>
    <property type="match status" value="1"/>
</dbReference>
<dbReference type="Pfam" id="PF02222">
    <property type="entry name" value="ATP-grasp"/>
    <property type="match status" value="1"/>
</dbReference>
<dbReference type="GO" id="GO:0005524">
    <property type="term" value="F:ATP binding"/>
    <property type="evidence" value="ECO:0007669"/>
    <property type="project" value="UniProtKB-UniRule"/>
</dbReference>
<keyword evidence="7" id="KW-0210">Decarboxylase</keyword>
<dbReference type="AlphaFoldDB" id="A0A6S8IX41"/>
<evidence type="ECO:0000313" key="15">
    <source>
        <dbReference type="EMBL" id="CAE0492061.1"/>
    </source>
</evidence>
<dbReference type="PANTHER" id="PTHR11609">
    <property type="entry name" value="PURINE BIOSYNTHESIS PROTEIN 6/7, PUR6/7"/>
    <property type="match status" value="1"/>
</dbReference>
<evidence type="ECO:0000256" key="7">
    <source>
        <dbReference type="ARBA" id="ARBA00022793"/>
    </source>
</evidence>
<dbReference type="EMBL" id="HBIP01012558">
    <property type="protein sequence ID" value="CAE0492060.1"/>
    <property type="molecule type" value="Transcribed_RNA"/>
</dbReference>
<dbReference type="InterPro" id="IPR054350">
    <property type="entry name" value="PurT/PurK_preATP-grasp"/>
</dbReference>
<evidence type="ECO:0000313" key="14">
    <source>
        <dbReference type="EMBL" id="CAE0492060.1"/>
    </source>
</evidence>
<dbReference type="InterPro" id="IPR016185">
    <property type="entry name" value="PreATP-grasp_dom_sf"/>
</dbReference>
<dbReference type="InterPro" id="IPR003135">
    <property type="entry name" value="ATP-grasp_carboxylate-amine"/>
</dbReference>
<feature type="compositionally biased region" description="Polar residues" evidence="11">
    <location>
        <begin position="7"/>
        <end position="21"/>
    </location>
</feature>
<dbReference type="SUPFAM" id="SSF51246">
    <property type="entry name" value="Rudiment single hybrid motif"/>
    <property type="match status" value="1"/>
</dbReference>
<dbReference type="InterPro" id="IPR040686">
    <property type="entry name" value="PurK_C"/>
</dbReference>
<dbReference type="NCBIfam" id="TIGR01161">
    <property type="entry name" value="purK"/>
    <property type="match status" value="1"/>
</dbReference>
<dbReference type="InterPro" id="IPR013815">
    <property type="entry name" value="ATP_grasp_subdomain_1"/>
</dbReference>
<reference evidence="14" key="1">
    <citation type="submission" date="2021-01" db="EMBL/GenBank/DDBJ databases">
        <authorList>
            <person name="Corre E."/>
            <person name="Pelletier E."/>
            <person name="Niang G."/>
            <person name="Scheremetjew M."/>
            <person name="Finn R."/>
            <person name="Kale V."/>
            <person name="Holt S."/>
            <person name="Cochrane G."/>
            <person name="Meng A."/>
            <person name="Brown T."/>
            <person name="Cohen L."/>
        </authorList>
    </citation>
    <scope>NUCLEOTIDE SEQUENCE</scope>
    <source>
        <strain evidence="14">CCMP1320</strain>
    </source>
</reference>
<dbReference type="SUPFAM" id="SSF52440">
    <property type="entry name" value="PreATP-grasp domain"/>
    <property type="match status" value="1"/>
</dbReference>
<dbReference type="EMBL" id="HBIP01012557">
    <property type="protein sequence ID" value="CAE0492059.1"/>
    <property type="molecule type" value="Transcribed_RNA"/>
</dbReference>
<gene>
    <name evidence="13" type="ORF">DTER00134_LOCUS7132</name>
    <name evidence="14" type="ORF">DTER00134_LOCUS7133</name>
    <name evidence="15" type="ORF">DTER00134_LOCUS7134</name>
</gene>
<dbReference type="SMART" id="SM01001">
    <property type="entry name" value="AIRC"/>
    <property type="match status" value="1"/>
</dbReference>
<dbReference type="InterPro" id="IPR005875">
    <property type="entry name" value="PurK"/>
</dbReference>
<dbReference type="UniPathway" id="UPA00074">
    <property type="reaction ID" value="UER00130"/>
</dbReference>
<evidence type="ECO:0000256" key="5">
    <source>
        <dbReference type="ARBA" id="ARBA00022741"/>
    </source>
</evidence>
<dbReference type="Gene3D" id="3.40.50.20">
    <property type="match status" value="1"/>
</dbReference>
<accession>A0A6S8IX41</accession>
<comment type="pathway">
    <text evidence="2">Purine metabolism; IMP biosynthesis via de novo pathway; 5-amino-1-(5-phospho-D-ribosyl)imidazole-4-carboxylate from 5-amino-1-(5-phospho-D-ribosyl)imidazole (carboxylase route): step 1/1.</text>
</comment>
<dbReference type="FunFam" id="3.30.470.20:FF:000037">
    <property type="entry name" value="Phosphoribosylaminoimidazole carboxylase, chloroplastic"/>
    <property type="match status" value="1"/>
</dbReference>
<comment type="catalytic activity">
    <reaction evidence="1">
        <text>5-amino-1-(5-phospho-D-ribosyl)imidazole-4-carboxylate + H(+) = 5-amino-1-(5-phospho-beta-D-ribosyl)imidazole + CO2</text>
        <dbReference type="Rhea" id="RHEA:10792"/>
        <dbReference type="ChEBI" id="CHEBI:15378"/>
        <dbReference type="ChEBI" id="CHEBI:16526"/>
        <dbReference type="ChEBI" id="CHEBI:77657"/>
        <dbReference type="ChEBI" id="CHEBI:137981"/>
        <dbReference type="EC" id="4.1.1.21"/>
    </reaction>
</comment>
<dbReference type="InterPro" id="IPR011761">
    <property type="entry name" value="ATP-grasp"/>
</dbReference>
<evidence type="ECO:0000256" key="2">
    <source>
        <dbReference type="ARBA" id="ARBA00004747"/>
    </source>
</evidence>
<dbReference type="InterPro" id="IPR011054">
    <property type="entry name" value="Rudment_hybrid_motif"/>
</dbReference>
<evidence type="ECO:0000256" key="6">
    <source>
        <dbReference type="ARBA" id="ARBA00022755"/>
    </source>
</evidence>
<dbReference type="Pfam" id="PF17769">
    <property type="entry name" value="PurK_C"/>
    <property type="match status" value="1"/>
</dbReference>
<dbReference type="GO" id="GO:0004638">
    <property type="term" value="F:phosphoribosylaminoimidazole carboxylase activity"/>
    <property type="evidence" value="ECO:0007669"/>
    <property type="project" value="UniProtKB-EC"/>
</dbReference>
<name>A0A6S8IX41_DUNTE</name>
<dbReference type="Gene3D" id="3.30.1490.20">
    <property type="entry name" value="ATP-grasp fold, A domain"/>
    <property type="match status" value="1"/>
</dbReference>
<evidence type="ECO:0000256" key="8">
    <source>
        <dbReference type="ARBA" id="ARBA00022840"/>
    </source>
</evidence>
<evidence type="ECO:0000259" key="12">
    <source>
        <dbReference type="PROSITE" id="PS50975"/>
    </source>
</evidence>
<keyword evidence="9" id="KW-0456">Lyase</keyword>
<comment type="similarity">
    <text evidence="3">In the C-terminal section; belongs to the AIR carboxylase family. Class I subfamily.</text>
</comment>
<dbReference type="HAMAP" id="MF_01928">
    <property type="entry name" value="PurK"/>
    <property type="match status" value="1"/>
</dbReference>
<protein>
    <recommendedName>
        <fullName evidence="4">phosphoribosylaminoimidazole carboxylase</fullName>
        <ecNumber evidence="4">4.1.1.21</ecNumber>
    </recommendedName>
</protein>
<dbReference type="GO" id="GO:0006189">
    <property type="term" value="P:'de novo' IMP biosynthetic process"/>
    <property type="evidence" value="ECO:0007669"/>
    <property type="project" value="UniProtKB-UniPathway"/>
</dbReference>
<proteinExistence type="inferred from homology"/>
<keyword evidence="8 10" id="KW-0067">ATP-binding</keyword>
<evidence type="ECO:0000256" key="11">
    <source>
        <dbReference type="SAM" id="MobiDB-lite"/>
    </source>
</evidence>
<evidence type="ECO:0000256" key="10">
    <source>
        <dbReference type="PROSITE-ProRule" id="PRU00409"/>
    </source>
</evidence>
<dbReference type="SUPFAM" id="SSF52255">
    <property type="entry name" value="N5-CAIR mutase (phosphoribosylaminoimidazole carboxylase, PurE)"/>
    <property type="match status" value="1"/>
</dbReference>
<dbReference type="EC" id="4.1.1.21" evidence="4"/>
<dbReference type="NCBIfam" id="NF004679">
    <property type="entry name" value="PRK06019.1-5"/>
    <property type="match status" value="1"/>
</dbReference>
<keyword evidence="6" id="KW-0658">Purine biosynthesis</keyword>
<dbReference type="SUPFAM" id="SSF56059">
    <property type="entry name" value="Glutathione synthetase ATP-binding domain-like"/>
    <property type="match status" value="1"/>
</dbReference>
<dbReference type="NCBIfam" id="TIGR01162">
    <property type="entry name" value="purE"/>
    <property type="match status" value="1"/>
</dbReference>
<evidence type="ECO:0000256" key="3">
    <source>
        <dbReference type="ARBA" id="ARBA00006114"/>
    </source>
</evidence>
<sequence length="680" mass="71821">MLHKTPKTSSSAVTRASQSHDWLSLHQARRQVHISRPPVPAPLFQAPSSVPSTTPSALSPSQTGSNIAQASKPGLQRAGAQRAPTSARGPRVAMAAVADEKADITAVSDTGLPRSAVVGVLGGGQLGRMMALAAANLGVRMKCLDPAPDAPASWIASQRLGHFRDAQAIKDFASQEGVSVLTTEIEHIDADAVEEASKALGLEMEPTPQTIRLIQDKFAQKQYFQANNVPLPEFREIKCRGCMEATGEKFGFPFMLKIKRLAYDGRGNAVVKNAADIDSAVESLGGYETGLYAEKWAPFVKELAVMVVRSSNGSVVSYPVVETIHKDSICYVTEAPADAPAKHLEAAKAIAEKAIGCLEGAGIFGVEMFLCRDGTILLNEVAPRPHNSGHYTMDGCVTCQFENHTRAILGWPLGSTSLNCGTSIMLNILGEADDDEGVRIAHEKMAKAYKTPGAKVHWYGKDGMKKGRKVGHINVSGASREEARARLAMMDPGATEALKSTAAAMQEAFGEAVPAQPQVGIIMGSDSDLPTMKAALEVLREFGVEGEINIVSAHRTPELMMEYARTAHKRGIKVIIAGAGGAAHLPGMTAAMTPLPVIGVPVKPAGCSLDGVDALLSICQMPKGVPVATVAIGNAANAGLLAVRVLAAHDPSLLDKMLAYQDSMRDMVLAKGEALKKNGV</sequence>
<dbReference type="InterPro" id="IPR033747">
    <property type="entry name" value="PurE_ClassI"/>
</dbReference>
<feature type="region of interest" description="Disordered" evidence="11">
    <location>
        <begin position="1"/>
        <end position="21"/>
    </location>
</feature>
<feature type="region of interest" description="Disordered" evidence="11">
    <location>
        <begin position="38"/>
        <end position="91"/>
    </location>
</feature>
<organism evidence="14">
    <name type="scientific">Dunaliella tertiolecta</name>
    <name type="common">Green alga</name>
    <dbReference type="NCBI Taxonomy" id="3047"/>
    <lineage>
        <taxon>Eukaryota</taxon>
        <taxon>Viridiplantae</taxon>
        <taxon>Chlorophyta</taxon>
        <taxon>core chlorophytes</taxon>
        <taxon>Chlorophyceae</taxon>
        <taxon>CS clade</taxon>
        <taxon>Chlamydomonadales</taxon>
        <taxon>Dunaliellaceae</taxon>
        <taxon>Dunaliella</taxon>
    </lineage>
</organism>
<dbReference type="EMBL" id="HBIP01012559">
    <property type="protein sequence ID" value="CAE0492061.1"/>
    <property type="molecule type" value="Transcribed_RNA"/>
</dbReference>
<dbReference type="PROSITE" id="PS50975">
    <property type="entry name" value="ATP_GRASP"/>
    <property type="match status" value="1"/>
</dbReference>
<dbReference type="Pfam" id="PF22660">
    <property type="entry name" value="RS_preATP-grasp-like"/>
    <property type="match status" value="1"/>
</dbReference>
<feature type="domain" description="ATP-grasp" evidence="12">
    <location>
        <begin position="221"/>
        <end position="409"/>
    </location>
</feature>
<dbReference type="HAMAP" id="MF_01929">
    <property type="entry name" value="PurE_classI"/>
    <property type="match status" value="1"/>
</dbReference>